<evidence type="ECO:0000259" key="1">
    <source>
        <dbReference type="PROSITE" id="PS50106"/>
    </source>
</evidence>
<dbReference type="PROSITE" id="PS50106">
    <property type="entry name" value="PDZ"/>
    <property type="match status" value="1"/>
</dbReference>
<reference evidence="2" key="1">
    <citation type="journal article" date="2014" name="Front. Microbiol.">
        <title>High frequency of phylogenetically diverse reductive dehalogenase-homologous genes in deep subseafloor sedimentary metagenomes.</title>
        <authorList>
            <person name="Kawai M."/>
            <person name="Futagami T."/>
            <person name="Toyoda A."/>
            <person name="Takaki Y."/>
            <person name="Nishi S."/>
            <person name="Hori S."/>
            <person name="Arai W."/>
            <person name="Tsubouchi T."/>
            <person name="Morono Y."/>
            <person name="Uchiyama I."/>
            <person name="Ito T."/>
            <person name="Fujiyama A."/>
            <person name="Inagaki F."/>
            <person name="Takami H."/>
        </authorList>
    </citation>
    <scope>NUCLEOTIDE SEQUENCE</scope>
    <source>
        <strain evidence="2">Expedition CK06-06</strain>
    </source>
</reference>
<dbReference type="SMART" id="SM00228">
    <property type="entry name" value="PDZ"/>
    <property type="match status" value="1"/>
</dbReference>
<dbReference type="SUPFAM" id="SSF50156">
    <property type="entry name" value="PDZ domain-like"/>
    <property type="match status" value="1"/>
</dbReference>
<dbReference type="Gene3D" id="2.30.42.10">
    <property type="match status" value="1"/>
</dbReference>
<protein>
    <recommendedName>
        <fullName evidence="1">PDZ domain-containing protein</fullName>
    </recommendedName>
</protein>
<gene>
    <name evidence="2" type="ORF">S01H1_47177</name>
</gene>
<feature type="domain" description="PDZ" evidence="1">
    <location>
        <begin position="29"/>
        <end position="111"/>
    </location>
</feature>
<dbReference type="AlphaFoldDB" id="X0W4H9"/>
<comment type="caution">
    <text evidence="2">The sequence shown here is derived from an EMBL/GenBank/DDBJ whole genome shotgun (WGS) entry which is preliminary data.</text>
</comment>
<sequence>TLTVKLGELQVEQPLSHSWDAEDEETVFGRTGFAVADLSHPEAARFDVDTDDGVVVTRVDPHSAAARGGVRPGDVVVKVGDRTIDNLQDYRRALERYEQGDTILLRLQRGDTVRLVGIELG</sequence>
<accession>X0W4H9</accession>
<dbReference type="Pfam" id="PF17820">
    <property type="entry name" value="PDZ_6"/>
    <property type="match status" value="1"/>
</dbReference>
<dbReference type="InterPro" id="IPR041489">
    <property type="entry name" value="PDZ_6"/>
</dbReference>
<name>X0W4H9_9ZZZZ</name>
<organism evidence="2">
    <name type="scientific">marine sediment metagenome</name>
    <dbReference type="NCBI Taxonomy" id="412755"/>
    <lineage>
        <taxon>unclassified sequences</taxon>
        <taxon>metagenomes</taxon>
        <taxon>ecological metagenomes</taxon>
    </lineage>
</organism>
<dbReference type="EMBL" id="BARS01030237">
    <property type="protein sequence ID" value="GAG19498.1"/>
    <property type="molecule type" value="Genomic_DNA"/>
</dbReference>
<evidence type="ECO:0000313" key="2">
    <source>
        <dbReference type="EMBL" id="GAG19498.1"/>
    </source>
</evidence>
<dbReference type="InterPro" id="IPR001478">
    <property type="entry name" value="PDZ"/>
</dbReference>
<dbReference type="InterPro" id="IPR036034">
    <property type="entry name" value="PDZ_sf"/>
</dbReference>
<feature type="non-terminal residue" evidence="2">
    <location>
        <position position="1"/>
    </location>
</feature>
<proteinExistence type="predicted"/>